<evidence type="ECO:0000259" key="2">
    <source>
        <dbReference type="SMART" id="SM00278"/>
    </source>
</evidence>
<dbReference type="PANTHER" id="PTHR21180">
    <property type="entry name" value="ENDONUCLEASE/EXONUCLEASE/PHOSPHATASE FAMILY DOMAIN-CONTAINING PROTEIN 1"/>
    <property type="match status" value="1"/>
</dbReference>
<protein>
    <recommendedName>
        <fullName evidence="2">Helix-hairpin-helix DNA-binding motif class 1 domain-containing protein</fullName>
    </recommendedName>
</protein>
<accession>A0A1T4KN02</accession>
<evidence type="ECO:0000313" key="4">
    <source>
        <dbReference type="Proteomes" id="UP000191418"/>
    </source>
</evidence>
<comment type="caution">
    <text evidence="3">The sequence shown here is derived from an EMBL/GenBank/DDBJ whole genome shotgun (WGS) entry which is preliminary data.</text>
</comment>
<dbReference type="EMBL" id="MTSM01000005">
    <property type="protein sequence ID" value="OPX56079.1"/>
    <property type="molecule type" value="Genomic_DNA"/>
</dbReference>
<dbReference type="GO" id="GO:0003677">
    <property type="term" value="F:DNA binding"/>
    <property type="evidence" value="ECO:0007669"/>
    <property type="project" value="InterPro"/>
</dbReference>
<dbReference type="Proteomes" id="UP000191418">
    <property type="component" value="Unassembled WGS sequence"/>
</dbReference>
<evidence type="ECO:0000256" key="1">
    <source>
        <dbReference type="SAM" id="SignalP"/>
    </source>
</evidence>
<feature type="chain" id="PRO_5012956143" description="Helix-hairpin-helix DNA-binding motif class 1 domain-containing protein" evidence="1">
    <location>
        <begin position="24"/>
        <end position="102"/>
    </location>
</feature>
<dbReference type="AlphaFoldDB" id="A0A1T4KN02"/>
<dbReference type="InterPro" id="IPR004509">
    <property type="entry name" value="Competence_ComEA_HhH"/>
</dbReference>
<keyword evidence="4" id="KW-1185">Reference proteome</keyword>
<feature type="domain" description="Helix-hairpin-helix DNA-binding motif class 1" evidence="2">
    <location>
        <begin position="50"/>
        <end position="69"/>
    </location>
</feature>
<dbReference type="InterPro" id="IPR010994">
    <property type="entry name" value="RuvA_2-like"/>
</dbReference>
<sequence length="102" mass="11136">MKKLVIALLSLALSFALPPISFAETSTDTTNNATVSENSTQININQADINTLQQLKGIGKKKAQLIVDYRTQNGAFKSIEELTQIKGISLKTLEMNKGRLSI</sequence>
<keyword evidence="1" id="KW-0732">Signal</keyword>
<proteinExistence type="predicted"/>
<name>A0A1T4KN02_9GAMM</name>
<reference evidence="3 4" key="1">
    <citation type="submission" date="2017-01" db="EMBL/GenBank/DDBJ databases">
        <title>Genome Sequencing of a Marine Spirillum, Oceanospirillum multiglobuliferum ATCC 33336, from Japan.</title>
        <authorList>
            <person name="Carney J.G."/>
            <person name="Trachtenberg A.M."/>
            <person name="Rheaume B.A."/>
            <person name="Linnane J.D."/>
            <person name="Pitts N.L."/>
            <person name="Mykles D.L."/>
            <person name="Maclea K.S."/>
        </authorList>
    </citation>
    <scope>NUCLEOTIDE SEQUENCE [LARGE SCALE GENOMIC DNA]</scope>
    <source>
        <strain evidence="3 4">ATCC 33336</strain>
    </source>
</reference>
<dbReference type="Gene3D" id="1.10.150.280">
    <property type="entry name" value="AF1531-like domain"/>
    <property type="match status" value="1"/>
</dbReference>
<dbReference type="GO" id="GO:0015628">
    <property type="term" value="P:protein secretion by the type II secretion system"/>
    <property type="evidence" value="ECO:0007669"/>
    <property type="project" value="TreeGrafter"/>
</dbReference>
<dbReference type="GO" id="GO:0006281">
    <property type="term" value="P:DNA repair"/>
    <property type="evidence" value="ECO:0007669"/>
    <property type="project" value="InterPro"/>
</dbReference>
<dbReference type="STRING" id="64969.SAMN02745127_00137"/>
<feature type="domain" description="Helix-hairpin-helix DNA-binding motif class 1" evidence="2">
    <location>
        <begin position="80"/>
        <end position="99"/>
    </location>
</feature>
<dbReference type="RefSeq" id="WP_078743758.1">
    <property type="nucleotide sequence ID" value="NZ_FUXG01000001.1"/>
</dbReference>
<gene>
    <name evidence="3" type="ORF">BTE48_05900</name>
</gene>
<dbReference type="OrthoDB" id="7510573at2"/>
<evidence type="ECO:0000313" key="3">
    <source>
        <dbReference type="EMBL" id="OPX56079.1"/>
    </source>
</evidence>
<dbReference type="SMART" id="SM00278">
    <property type="entry name" value="HhH1"/>
    <property type="match status" value="2"/>
</dbReference>
<dbReference type="NCBIfam" id="TIGR00426">
    <property type="entry name" value="competence protein ComEA helix-hairpin-helix repeat region"/>
    <property type="match status" value="1"/>
</dbReference>
<organism evidence="3 4">
    <name type="scientific">Oceanospirillum multiglobuliferum</name>
    <dbReference type="NCBI Taxonomy" id="64969"/>
    <lineage>
        <taxon>Bacteria</taxon>
        <taxon>Pseudomonadati</taxon>
        <taxon>Pseudomonadota</taxon>
        <taxon>Gammaproteobacteria</taxon>
        <taxon>Oceanospirillales</taxon>
        <taxon>Oceanospirillaceae</taxon>
        <taxon>Oceanospirillum</taxon>
    </lineage>
</organism>
<dbReference type="InterPro" id="IPR003583">
    <property type="entry name" value="Hlx-hairpin-Hlx_DNA-bd_motif"/>
</dbReference>
<dbReference type="GO" id="GO:0015627">
    <property type="term" value="C:type II protein secretion system complex"/>
    <property type="evidence" value="ECO:0007669"/>
    <property type="project" value="TreeGrafter"/>
</dbReference>
<dbReference type="InterPro" id="IPR051675">
    <property type="entry name" value="Endo/Exo/Phosphatase_dom_1"/>
</dbReference>
<dbReference type="PANTHER" id="PTHR21180:SF32">
    <property type="entry name" value="ENDONUCLEASE_EXONUCLEASE_PHOSPHATASE FAMILY DOMAIN-CONTAINING PROTEIN 1"/>
    <property type="match status" value="1"/>
</dbReference>
<dbReference type="SUPFAM" id="SSF47781">
    <property type="entry name" value="RuvA domain 2-like"/>
    <property type="match status" value="1"/>
</dbReference>
<dbReference type="Pfam" id="PF12836">
    <property type="entry name" value="HHH_3"/>
    <property type="match status" value="1"/>
</dbReference>
<feature type="signal peptide" evidence="1">
    <location>
        <begin position="1"/>
        <end position="23"/>
    </location>
</feature>